<dbReference type="Proteomes" id="UP000095038">
    <property type="component" value="Unassembled WGS sequence"/>
</dbReference>
<dbReference type="EMBL" id="KV454507">
    <property type="protein sequence ID" value="ODV57819.1"/>
    <property type="molecule type" value="Genomic_DNA"/>
</dbReference>
<gene>
    <name evidence="1" type="ORF">ASCRUDRAFT_73107</name>
</gene>
<dbReference type="InParanoid" id="A0A1D2V865"/>
<evidence type="ECO:0000313" key="2">
    <source>
        <dbReference type="Proteomes" id="UP000095038"/>
    </source>
</evidence>
<dbReference type="PANTHER" id="PTHR33266">
    <property type="entry name" value="CHROMOSOME 15, WHOLE GENOME SHOTGUN SEQUENCE"/>
    <property type="match status" value="1"/>
</dbReference>
<proteinExistence type="predicted"/>
<organism evidence="1 2">
    <name type="scientific">Ascoidea rubescens DSM 1968</name>
    <dbReference type="NCBI Taxonomy" id="1344418"/>
    <lineage>
        <taxon>Eukaryota</taxon>
        <taxon>Fungi</taxon>
        <taxon>Dikarya</taxon>
        <taxon>Ascomycota</taxon>
        <taxon>Saccharomycotina</taxon>
        <taxon>Saccharomycetes</taxon>
        <taxon>Ascoideaceae</taxon>
        <taxon>Ascoidea</taxon>
    </lineage>
</organism>
<protein>
    <submittedName>
        <fullName evidence="1">Uncharacterized protein</fullName>
    </submittedName>
</protein>
<dbReference type="STRING" id="1344418.A0A1D2V865"/>
<reference evidence="2" key="1">
    <citation type="submission" date="2016-05" db="EMBL/GenBank/DDBJ databases">
        <title>Comparative genomics of biotechnologically important yeasts.</title>
        <authorList>
            <consortium name="DOE Joint Genome Institute"/>
            <person name="Riley R."/>
            <person name="Haridas S."/>
            <person name="Wolfe K.H."/>
            <person name="Lopes M.R."/>
            <person name="Hittinger C.T."/>
            <person name="Goker M."/>
            <person name="Salamov A."/>
            <person name="Wisecaver J."/>
            <person name="Long T.M."/>
            <person name="Aerts A.L."/>
            <person name="Barry K."/>
            <person name="Choi C."/>
            <person name="Clum A."/>
            <person name="Coughlan A.Y."/>
            <person name="Deshpande S."/>
            <person name="Douglass A.P."/>
            <person name="Hanson S.J."/>
            <person name="Klenk H.-P."/>
            <person name="Labutti K."/>
            <person name="Lapidus A."/>
            <person name="Lindquist E."/>
            <person name="Lipzen A."/>
            <person name="Meier-Kolthoff J.P."/>
            <person name="Ohm R.A."/>
            <person name="Otillar R.P."/>
            <person name="Pangilinan J."/>
            <person name="Peng Y."/>
            <person name="Rokas A."/>
            <person name="Rosa C.A."/>
            <person name="Scheuner C."/>
            <person name="Sibirny A.A."/>
            <person name="Slot J.C."/>
            <person name="Stielow J.B."/>
            <person name="Sun H."/>
            <person name="Kurtzman C.P."/>
            <person name="Blackwell M."/>
            <person name="Grigoriev I.V."/>
            <person name="Jeffries T.W."/>
        </authorList>
    </citation>
    <scope>NUCLEOTIDE SEQUENCE [LARGE SCALE GENOMIC DNA]</scope>
    <source>
        <strain evidence="2">DSM 1968</strain>
    </source>
</reference>
<dbReference type="GeneID" id="30965791"/>
<dbReference type="AlphaFoldDB" id="A0A1D2V865"/>
<name>A0A1D2V865_9ASCO</name>
<sequence length="353" mass="40641">MPFRLLAHDSEILQADLMAVPMHISQDRSRLVVDYLSKPVLADAAIDIISSLKKNRKYLYKGLFSLLISCDTGDAGELVVHCVLIQLLMNSLETNRNLQNLNKNKYLQSMTVIQFLKYLSLTHNPGADNDPTTNTKECLETDLEKTPLYPIMNGTIYITHFKRYEGQLNTQVLENCFRRGCAIVCEKNNRYLDFVIPVKMFVESNDPYFSYIAIQVKNRKTITTDHQNFESHIHQFSQDNNLGNDALGIWIELGSSKTQPSNKTSSSGEIFNQRRSKRIKNELATRKSKIAYMVLDMKNFKIENEIKTTFKEFLGRENYHFGGYLAQGDTGLKDLYRNSFLDIKRKYKNSMPA</sequence>
<dbReference type="OrthoDB" id="4225869at2759"/>
<evidence type="ECO:0000313" key="1">
    <source>
        <dbReference type="EMBL" id="ODV57819.1"/>
    </source>
</evidence>
<accession>A0A1D2V865</accession>
<dbReference type="PANTHER" id="PTHR33266:SF1">
    <property type="entry name" value="F-BOX DOMAIN-CONTAINING PROTEIN"/>
    <property type="match status" value="1"/>
</dbReference>
<dbReference type="RefSeq" id="XP_020044126.1">
    <property type="nucleotide sequence ID" value="XM_020192155.1"/>
</dbReference>
<keyword evidence="2" id="KW-1185">Reference proteome</keyword>